<feature type="region of interest" description="Disordered" evidence="2">
    <location>
        <begin position="181"/>
        <end position="211"/>
    </location>
</feature>
<feature type="compositionally biased region" description="Low complexity" evidence="2">
    <location>
        <begin position="957"/>
        <end position="969"/>
    </location>
</feature>
<dbReference type="EMBL" id="MU155585">
    <property type="protein sequence ID" value="KAF9472056.1"/>
    <property type="molecule type" value="Genomic_DNA"/>
</dbReference>
<feature type="region of interest" description="Disordered" evidence="2">
    <location>
        <begin position="244"/>
        <end position="324"/>
    </location>
</feature>
<feature type="compositionally biased region" description="Basic residues" evidence="2">
    <location>
        <begin position="1039"/>
        <end position="1049"/>
    </location>
</feature>
<evidence type="ECO:0000256" key="2">
    <source>
        <dbReference type="SAM" id="MobiDB-lite"/>
    </source>
</evidence>
<protein>
    <submittedName>
        <fullName evidence="3">Uncharacterized protein</fullName>
    </submittedName>
</protein>
<feature type="compositionally biased region" description="Polar residues" evidence="2">
    <location>
        <begin position="927"/>
        <end position="947"/>
    </location>
</feature>
<feature type="compositionally biased region" description="Basic and acidic residues" evidence="2">
    <location>
        <begin position="261"/>
        <end position="275"/>
    </location>
</feature>
<sequence>MSSSVIVTITKENANEVIEHFDNDMRKAIKDKTVLKLMKKNVTALVDLHQKRALPEWACLPSFKEWRFLWTSVSMLNSAIYKRQKLSDEFAAQLTAALEEFEREEQEREAVMVMAVKPKTSTKAKPEAPSKVSDVAQKPMHPPTHSVPAKISAPEKTGINKPKKAAGKVDVGIDQKKSAPTTTITNADHFKHPKSAEEKKPAQRPPKSAKTDIVQRANLANDKMLVDHPQYHGQARIIQPATVAHPAHTTRPPAPAVPTEEMERLSISLRDDPPRNAEPPRATINEEKNLKQPAPAKPKRKRDNTTATHSGSEEAELKPQRRRTANTSGQVFEFACDRCYNAVRPCLKTVRINSPVCVTCYVSKVKCCIERDKTQDKSFEQRMVDKQEKFAWQQKRKENGEDELATDEEAAIELGDNLSKPESKFPPEKDADQPPPAKKQKKAPVNNIDDKTSAATQSMKKVPINNIGDKSSALAQSTKGTAKGQVVEVLLPLRTETAPTKKVGKPLKPSMPEMSAHQPKAKPRPKPRTSAAPPSKKDLSRPADKDYDGDSEKAAKEPVKAKKHVQIKSKETVESDNDAGAPNPSTHPQHRSKPSAPMLKTASLPSAPAPKTAPPSAPALEIAPPSAPVPKAAPFKFVLTTTAADSNDSSTHEFNTLEEGILELLAQNHKLRTKIERMERIHALEIHDYENQLDRMQCDTNKLKAEMVTHREDTKIAIRARARFAHGEIRVLHSHLGSHNKFMTELDNRIRKLEKWRSRTDKAKAKATHSDSEVEIVDYQEDVGEIEYQCTVAGYRSDEMSDMRPEEEDYLTDPEMDKREAEIRAQMQERRETGRPKIKEEVLDEIIDGNGPSDDEKPEYVTAAERLMLDRHAALARSGRAISIDQTPPPPSPPPASPPPTAMDIDHLPLSMHDVGKAVEDNPQTPPMTTAELNPQTPPMTTAELNPQTPPMGTAELPLSPLTPQTPLPREAEIAVPMDIDQEPATTKSPAPVLDIIPPTPLNSQAEVQLPLASEPSTSVTTGPTAGSPLPTKAGPTKKAGKGQRKLRNNHLAPPQLPAPRRSPRLGPTEHEDKASEMML</sequence>
<dbReference type="Proteomes" id="UP000807469">
    <property type="component" value="Unassembled WGS sequence"/>
</dbReference>
<feature type="compositionally biased region" description="Basic and acidic residues" evidence="2">
    <location>
        <begin position="1068"/>
        <end position="1080"/>
    </location>
</feature>
<feature type="compositionally biased region" description="Basic and acidic residues" evidence="2">
    <location>
        <begin position="535"/>
        <end position="560"/>
    </location>
</feature>
<proteinExistence type="predicted"/>
<feature type="coiled-coil region" evidence="1">
    <location>
        <begin position="661"/>
        <end position="706"/>
    </location>
</feature>
<evidence type="ECO:0000313" key="3">
    <source>
        <dbReference type="EMBL" id="KAF9472056.1"/>
    </source>
</evidence>
<evidence type="ECO:0000256" key="1">
    <source>
        <dbReference type="SAM" id="Coils"/>
    </source>
</evidence>
<accession>A0A9P6CM97</accession>
<feature type="compositionally biased region" description="Basic and acidic residues" evidence="2">
    <location>
        <begin position="419"/>
        <end position="432"/>
    </location>
</feature>
<evidence type="ECO:0000313" key="4">
    <source>
        <dbReference type="Proteomes" id="UP000807469"/>
    </source>
</evidence>
<feature type="region of interest" description="Disordered" evidence="2">
    <location>
        <begin position="882"/>
        <end position="1080"/>
    </location>
</feature>
<keyword evidence="1" id="KW-0175">Coiled coil</keyword>
<feature type="compositionally biased region" description="Pro residues" evidence="2">
    <location>
        <begin position="607"/>
        <end position="617"/>
    </location>
</feature>
<feature type="compositionally biased region" description="Basic and acidic residues" evidence="2">
    <location>
        <begin position="188"/>
        <end position="201"/>
    </location>
</feature>
<feature type="region of interest" description="Disordered" evidence="2">
    <location>
        <begin position="416"/>
        <end position="625"/>
    </location>
</feature>
<feature type="compositionally biased region" description="Polar residues" evidence="2">
    <location>
        <begin position="1015"/>
        <end position="1025"/>
    </location>
</feature>
<gene>
    <name evidence="3" type="ORF">BDN70DRAFT_900850</name>
</gene>
<name>A0A9P6CM97_9AGAR</name>
<comment type="caution">
    <text evidence="3">The sequence shown here is derived from an EMBL/GenBank/DDBJ whole genome shotgun (WGS) entry which is preliminary data.</text>
</comment>
<feature type="compositionally biased region" description="Pro residues" evidence="2">
    <location>
        <begin position="887"/>
        <end position="901"/>
    </location>
</feature>
<dbReference type="AlphaFoldDB" id="A0A9P6CM97"/>
<keyword evidence="4" id="KW-1185">Reference proteome</keyword>
<organism evidence="3 4">
    <name type="scientific">Pholiota conissans</name>
    <dbReference type="NCBI Taxonomy" id="109636"/>
    <lineage>
        <taxon>Eukaryota</taxon>
        <taxon>Fungi</taxon>
        <taxon>Dikarya</taxon>
        <taxon>Basidiomycota</taxon>
        <taxon>Agaricomycotina</taxon>
        <taxon>Agaricomycetes</taxon>
        <taxon>Agaricomycetidae</taxon>
        <taxon>Agaricales</taxon>
        <taxon>Agaricineae</taxon>
        <taxon>Strophariaceae</taxon>
        <taxon>Pholiota</taxon>
    </lineage>
</organism>
<reference evidence="3" key="1">
    <citation type="submission" date="2020-11" db="EMBL/GenBank/DDBJ databases">
        <authorList>
            <consortium name="DOE Joint Genome Institute"/>
            <person name="Ahrendt S."/>
            <person name="Riley R."/>
            <person name="Andreopoulos W."/>
            <person name="Labutti K."/>
            <person name="Pangilinan J."/>
            <person name="Ruiz-Duenas F.J."/>
            <person name="Barrasa J.M."/>
            <person name="Sanchez-Garcia M."/>
            <person name="Camarero S."/>
            <person name="Miyauchi S."/>
            <person name="Serrano A."/>
            <person name="Linde D."/>
            <person name="Babiker R."/>
            <person name="Drula E."/>
            <person name="Ayuso-Fernandez I."/>
            <person name="Pacheco R."/>
            <person name="Padilla G."/>
            <person name="Ferreira P."/>
            <person name="Barriuso J."/>
            <person name="Kellner H."/>
            <person name="Castanera R."/>
            <person name="Alfaro M."/>
            <person name="Ramirez L."/>
            <person name="Pisabarro A.G."/>
            <person name="Kuo A."/>
            <person name="Tritt A."/>
            <person name="Lipzen A."/>
            <person name="He G."/>
            <person name="Yan M."/>
            <person name="Ng V."/>
            <person name="Cullen D."/>
            <person name="Martin F."/>
            <person name="Rosso M.-N."/>
            <person name="Henrissat B."/>
            <person name="Hibbett D."/>
            <person name="Martinez A.T."/>
            <person name="Grigoriev I.V."/>
        </authorList>
    </citation>
    <scope>NUCLEOTIDE SEQUENCE</scope>
    <source>
        <strain evidence="3">CIRM-BRFM 674</strain>
    </source>
</reference>
<feature type="region of interest" description="Disordered" evidence="2">
    <location>
        <begin position="120"/>
        <end position="169"/>
    </location>
</feature>